<feature type="compositionally biased region" description="Basic residues" evidence="1">
    <location>
        <begin position="151"/>
        <end position="169"/>
    </location>
</feature>
<evidence type="ECO:0000313" key="4">
    <source>
        <dbReference type="Proteomes" id="UP000030765"/>
    </source>
</evidence>
<dbReference type="EnsemblMetazoa" id="ASIC008969-RA">
    <property type="protein sequence ID" value="ASIC008969-PA"/>
    <property type="gene ID" value="ASIC008969"/>
</dbReference>
<evidence type="ECO:0000313" key="2">
    <source>
        <dbReference type="EMBL" id="KFB41386.1"/>
    </source>
</evidence>
<keyword evidence="4" id="KW-1185">Reference proteome</keyword>
<feature type="compositionally biased region" description="Basic residues" evidence="1">
    <location>
        <begin position="328"/>
        <end position="342"/>
    </location>
</feature>
<dbReference type="VEuPathDB" id="VectorBase:ASIC008969"/>
<feature type="compositionally biased region" description="Low complexity" evidence="1">
    <location>
        <begin position="343"/>
        <end position="363"/>
    </location>
</feature>
<protein>
    <submittedName>
        <fullName evidence="2">AGAP001438-PB-like protein</fullName>
    </submittedName>
</protein>
<evidence type="ECO:0000313" key="3">
    <source>
        <dbReference type="EnsemblMetazoa" id="ASIC008969-PA"/>
    </source>
</evidence>
<proteinExistence type="predicted"/>
<feature type="compositionally biased region" description="Polar residues" evidence="1">
    <location>
        <begin position="130"/>
        <end position="140"/>
    </location>
</feature>
<name>A0A084VTU2_ANOSI</name>
<dbReference type="AlphaFoldDB" id="A0A084VTU2"/>
<dbReference type="OrthoDB" id="446014at2759"/>
<organism evidence="2">
    <name type="scientific">Anopheles sinensis</name>
    <name type="common">Mosquito</name>
    <dbReference type="NCBI Taxonomy" id="74873"/>
    <lineage>
        <taxon>Eukaryota</taxon>
        <taxon>Metazoa</taxon>
        <taxon>Ecdysozoa</taxon>
        <taxon>Arthropoda</taxon>
        <taxon>Hexapoda</taxon>
        <taxon>Insecta</taxon>
        <taxon>Pterygota</taxon>
        <taxon>Neoptera</taxon>
        <taxon>Endopterygota</taxon>
        <taxon>Diptera</taxon>
        <taxon>Nematocera</taxon>
        <taxon>Culicoidea</taxon>
        <taxon>Culicidae</taxon>
        <taxon>Anophelinae</taxon>
        <taxon>Anopheles</taxon>
    </lineage>
</organism>
<accession>A0A084VTU2</accession>
<evidence type="ECO:0000256" key="1">
    <source>
        <dbReference type="SAM" id="MobiDB-lite"/>
    </source>
</evidence>
<feature type="region of interest" description="Disordered" evidence="1">
    <location>
        <begin position="128"/>
        <end position="363"/>
    </location>
</feature>
<dbReference type="EMBL" id="ATLV01016489">
    <property type="status" value="NOT_ANNOTATED_CDS"/>
    <property type="molecule type" value="Genomic_DNA"/>
</dbReference>
<dbReference type="Proteomes" id="UP000030765">
    <property type="component" value="Unassembled WGS sequence"/>
</dbReference>
<dbReference type="STRING" id="74873.A0A084VTU2"/>
<dbReference type="EMBL" id="KE525092">
    <property type="protein sequence ID" value="KFB41386.1"/>
    <property type="molecule type" value="Genomic_DNA"/>
</dbReference>
<feature type="compositionally biased region" description="Low complexity" evidence="1">
    <location>
        <begin position="262"/>
        <end position="280"/>
    </location>
</feature>
<gene>
    <name evidence="2" type="ORF">ZHAS_00008969</name>
</gene>
<feature type="compositionally biased region" description="Basic residues" evidence="1">
    <location>
        <begin position="251"/>
        <end position="261"/>
    </location>
</feature>
<reference evidence="2 4" key="1">
    <citation type="journal article" date="2014" name="BMC Genomics">
        <title>Genome sequence of Anopheles sinensis provides insight into genetics basis of mosquito competence for malaria parasites.</title>
        <authorList>
            <person name="Zhou D."/>
            <person name="Zhang D."/>
            <person name="Ding G."/>
            <person name="Shi L."/>
            <person name="Hou Q."/>
            <person name="Ye Y."/>
            <person name="Xu Y."/>
            <person name="Zhou H."/>
            <person name="Xiong C."/>
            <person name="Li S."/>
            <person name="Yu J."/>
            <person name="Hong S."/>
            <person name="Yu X."/>
            <person name="Zou P."/>
            <person name="Chen C."/>
            <person name="Chang X."/>
            <person name="Wang W."/>
            <person name="Lv Y."/>
            <person name="Sun Y."/>
            <person name="Ma L."/>
            <person name="Shen B."/>
            <person name="Zhu C."/>
        </authorList>
    </citation>
    <scope>NUCLEOTIDE SEQUENCE [LARGE SCALE GENOMIC DNA]</scope>
</reference>
<dbReference type="VEuPathDB" id="VectorBase:ASIS022161"/>
<feature type="compositionally biased region" description="Low complexity" evidence="1">
    <location>
        <begin position="235"/>
        <end position="250"/>
    </location>
</feature>
<dbReference type="OMA" id="HEQARSC"/>
<reference evidence="3" key="2">
    <citation type="submission" date="2020-05" db="UniProtKB">
        <authorList>
            <consortium name="EnsemblMetazoa"/>
        </authorList>
    </citation>
    <scope>IDENTIFICATION</scope>
</reference>
<feature type="compositionally biased region" description="Basic and acidic residues" evidence="1">
    <location>
        <begin position="184"/>
        <end position="195"/>
    </location>
</feature>
<sequence>MMNNGISKIHFINSTGLSLNDRFTAFSKGPAVGVTVSGLERPPRTRSNSVSRMDSNRLLVERWDRSNAMQSAMQLKNTAIHRPPRQRLQRNTMALQFKRSVDKMEGGLQRLQRSNSFNNIATMNADRIQLQRTRGMTPSIASRLGGAGQTRRGRSISRGRSASRSRSTSRGRQPSLGRTNSQLDLRRVGSRERLSRATTPRTNLTRAGSRNRPNVATLLRKAVAPNDARRRLLRKTALAAKANNNGAANRSRSRSRSRSRVRAAAAIATTNASNNNNNNNVGGGRARSRRRASSRGRNVRSGSVNSRLGTNRTNELGATAVASARGGRVSKRSQSRRRRGGVKKAVTTAAAAVGTRVGRPLKR</sequence>
<feature type="compositionally biased region" description="Polar residues" evidence="1">
    <location>
        <begin position="196"/>
        <end position="214"/>
    </location>
</feature>
<feature type="compositionally biased region" description="Basic residues" evidence="1">
    <location>
        <begin position="286"/>
        <end position="298"/>
    </location>
</feature>